<name>A0A6C0BR66_9ZZZZ</name>
<evidence type="ECO:0000313" key="1">
    <source>
        <dbReference type="EMBL" id="QHS94291.1"/>
    </source>
</evidence>
<organism evidence="1">
    <name type="scientific">viral metagenome</name>
    <dbReference type="NCBI Taxonomy" id="1070528"/>
    <lineage>
        <taxon>unclassified sequences</taxon>
        <taxon>metagenomes</taxon>
        <taxon>organismal metagenomes</taxon>
    </lineage>
</organism>
<proteinExistence type="predicted"/>
<sequence length="58" mass="6745">MEFIKDQRVKCTYGEYIEKTGTVTRNNTLKLKKTKASIIQFDGETKNILMYNTQLALI</sequence>
<dbReference type="AlphaFoldDB" id="A0A6C0BR66"/>
<accession>A0A6C0BR66</accession>
<protein>
    <submittedName>
        <fullName evidence="1">Uncharacterized protein</fullName>
    </submittedName>
</protein>
<dbReference type="EMBL" id="MN739219">
    <property type="protein sequence ID" value="QHS94291.1"/>
    <property type="molecule type" value="Genomic_DNA"/>
</dbReference>
<reference evidence="1" key="1">
    <citation type="journal article" date="2020" name="Nature">
        <title>Giant virus diversity and host interactions through global metagenomics.</title>
        <authorList>
            <person name="Schulz F."/>
            <person name="Roux S."/>
            <person name="Paez-Espino D."/>
            <person name="Jungbluth S."/>
            <person name="Walsh D.A."/>
            <person name="Denef V.J."/>
            <person name="McMahon K.D."/>
            <person name="Konstantinidis K.T."/>
            <person name="Eloe-Fadrosh E.A."/>
            <person name="Kyrpides N.C."/>
            <person name="Woyke T."/>
        </authorList>
    </citation>
    <scope>NUCLEOTIDE SEQUENCE</scope>
    <source>
        <strain evidence="1">GVMAG-M-3300018416-26</strain>
    </source>
</reference>